<reference evidence="2 3" key="1">
    <citation type="submission" date="2018-09" db="EMBL/GenBank/DDBJ databases">
        <title>A high-quality reference genome of wild soybean provides a powerful tool to mine soybean genomes.</title>
        <authorList>
            <person name="Xie M."/>
            <person name="Chung C.Y.L."/>
            <person name="Li M.-W."/>
            <person name="Wong F.-L."/>
            <person name="Chan T.-F."/>
            <person name="Lam H.-M."/>
        </authorList>
    </citation>
    <scope>NUCLEOTIDE SEQUENCE [LARGE SCALE GENOMIC DNA]</scope>
    <source>
        <strain evidence="3">cv. W05</strain>
        <tissue evidence="2">Hypocotyl of etiolated seedlings</tissue>
    </source>
</reference>
<dbReference type="EMBL" id="QZWG01000007">
    <property type="protein sequence ID" value="RZC04101.1"/>
    <property type="molecule type" value="Genomic_DNA"/>
</dbReference>
<accession>A0A445K065</accession>
<feature type="region of interest" description="Disordered" evidence="1">
    <location>
        <begin position="90"/>
        <end position="111"/>
    </location>
</feature>
<evidence type="ECO:0000256" key="1">
    <source>
        <dbReference type="SAM" id="MobiDB-lite"/>
    </source>
</evidence>
<organism evidence="2 3">
    <name type="scientific">Glycine soja</name>
    <name type="common">Wild soybean</name>
    <dbReference type="NCBI Taxonomy" id="3848"/>
    <lineage>
        <taxon>Eukaryota</taxon>
        <taxon>Viridiplantae</taxon>
        <taxon>Streptophyta</taxon>
        <taxon>Embryophyta</taxon>
        <taxon>Tracheophyta</taxon>
        <taxon>Spermatophyta</taxon>
        <taxon>Magnoliopsida</taxon>
        <taxon>eudicotyledons</taxon>
        <taxon>Gunneridae</taxon>
        <taxon>Pentapetalae</taxon>
        <taxon>rosids</taxon>
        <taxon>fabids</taxon>
        <taxon>Fabales</taxon>
        <taxon>Fabaceae</taxon>
        <taxon>Papilionoideae</taxon>
        <taxon>50 kb inversion clade</taxon>
        <taxon>NPAAA clade</taxon>
        <taxon>indigoferoid/millettioid clade</taxon>
        <taxon>Phaseoleae</taxon>
        <taxon>Glycine</taxon>
        <taxon>Glycine subgen. Soja</taxon>
    </lineage>
</organism>
<feature type="compositionally biased region" description="Low complexity" evidence="1">
    <location>
        <begin position="90"/>
        <end position="106"/>
    </location>
</feature>
<evidence type="ECO:0000313" key="3">
    <source>
        <dbReference type="Proteomes" id="UP000289340"/>
    </source>
</evidence>
<gene>
    <name evidence="2" type="ORF">D0Y65_018640</name>
</gene>
<keyword evidence="3" id="KW-1185">Reference proteome</keyword>
<dbReference type="Proteomes" id="UP000289340">
    <property type="component" value="Chromosome 7"/>
</dbReference>
<sequence length="230" mass="24871">MLANPILFSSVFGFPGFKPEKPKPFLQPQITGKFKLNFDYLVPASGRSLVSLLSFNGFHKQFLTSSSPSTTEFFSSGNRVFDSFYSGADSDGVSDSSATPTTTTVPPFTPTADPLITSTAMPPFIPTEVPPFISMAVPLFTSMVTPVVATPLQLFPTPTAIPTAASSKLTNSNYLLWCQQVEPVLKGHCLHHFLVNPTIPPRFRILQTIVDSLGSIGVPISSDEQLDVEI</sequence>
<evidence type="ECO:0000313" key="2">
    <source>
        <dbReference type="EMBL" id="RZC04101.1"/>
    </source>
</evidence>
<protein>
    <submittedName>
        <fullName evidence="2">Uncharacterized protein</fullName>
    </submittedName>
</protein>
<name>A0A445K065_GLYSO</name>
<comment type="caution">
    <text evidence="2">The sequence shown here is derived from an EMBL/GenBank/DDBJ whole genome shotgun (WGS) entry which is preliminary data.</text>
</comment>
<proteinExistence type="predicted"/>
<dbReference type="AlphaFoldDB" id="A0A445K065"/>